<dbReference type="Pfam" id="PF13193">
    <property type="entry name" value="AMP-binding_C"/>
    <property type="match status" value="1"/>
</dbReference>
<dbReference type="FunFam" id="3.30.300.30:FF:000008">
    <property type="entry name" value="2,3-dihydroxybenzoate-AMP ligase"/>
    <property type="match status" value="1"/>
</dbReference>
<dbReference type="RefSeq" id="WP_246121835.1">
    <property type="nucleotide sequence ID" value="NZ_VFOZ01000001.1"/>
</dbReference>
<keyword evidence="3" id="KW-0276">Fatty acid metabolism</keyword>
<dbReference type="SUPFAM" id="SSF56801">
    <property type="entry name" value="Acetyl-CoA synthetase-like"/>
    <property type="match status" value="1"/>
</dbReference>
<dbReference type="Gene3D" id="3.30.300.30">
    <property type="match status" value="1"/>
</dbReference>
<dbReference type="PANTHER" id="PTHR43859">
    <property type="entry name" value="ACYL-ACTIVATING ENZYME"/>
    <property type="match status" value="1"/>
</dbReference>
<dbReference type="InterPro" id="IPR020845">
    <property type="entry name" value="AMP-binding_CS"/>
</dbReference>
<reference evidence="7 8" key="1">
    <citation type="submission" date="2019-06" db="EMBL/GenBank/DDBJ databases">
        <title>Sequencing the genomes of 1000 actinobacteria strains.</title>
        <authorList>
            <person name="Klenk H.-P."/>
        </authorList>
    </citation>
    <scope>NUCLEOTIDE SEQUENCE [LARGE SCALE GENOMIC DNA]</scope>
    <source>
        <strain evidence="7 8">DSM 102200</strain>
    </source>
</reference>
<dbReference type="GO" id="GO:0016874">
    <property type="term" value="F:ligase activity"/>
    <property type="evidence" value="ECO:0007669"/>
    <property type="project" value="UniProtKB-KW"/>
</dbReference>
<evidence type="ECO:0000256" key="1">
    <source>
        <dbReference type="ARBA" id="ARBA00006432"/>
    </source>
</evidence>
<dbReference type="PROSITE" id="PS00455">
    <property type="entry name" value="AMP_BINDING"/>
    <property type="match status" value="1"/>
</dbReference>
<feature type="domain" description="AMP-binding enzyme C-terminal" evidence="6">
    <location>
        <begin position="425"/>
        <end position="499"/>
    </location>
</feature>
<keyword evidence="2" id="KW-0436">Ligase</keyword>
<dbReference type="AlphaFoldDB" id="A0A543CNG5"/>
<dbReference type="InterPro" id="IPR000873">
    <property type="entry name" value="AMP-dep_synth/lig_dom"/>
</dbReference>
<dbReference type="InterPro" id="IPR025110">
    <property type="entry name" value="AMP-bd_C"/>
</dbReference>
<dbReference type="Gene3D" id="3.40.50.12780">
    <property type="entry name" value="N-terminal domain of ligase-like"/>
    <property type="match status" value="1"/>
</dbReference>
<dbReference type="PANTHER" id="PTHR43859:SF4">
    <property type="entry name" value="BUTANOATE--COA LIGASE AAE1-RELATED"/>
    <property type="match status" value="1"/>
</dbReference>
<evidence type="ECO:0000313" key="8">
    <source>
        <dbReference type="Proteomes" id="UP000316096"/>
    </source>
</evidence>
<name>A0A543CNG5_9ACTN</name>
<evidence type="ECO:0000256" key="4">
    <source>
        <dbReference type="ARBA" id="ARBA00023098"/>
    </source>
</evidence>
<dbReference type="EMBL" id="VFOZ01000001">
    <property type="protein sequence ID" value="TQL98623.1"/>
    <property type="molecule type" value="Genomic_DNA"/>
</dbReference>
<gene>
    <name evidence="7" type="ORF">FB559_4250</name>
</gene>
<evidence type="ECO:0000259" key="5">
    <source>
        <dbReference type="Pfam" id="PF00501"/>
    </source>
</evidence>
<feature type="domain" description="AMP-dependent synthetase/ligase" evidence="5">
    <location>
        <begin position="17"/>
        <end position="375"/>
    </location>
</feature>
<evidence type="ECO:0000313" key="7">
    <source>
        <dbReference type="EMBL" id="TQL98623.1"/>
    </source>
</evidence>
<protein>
    <submittedName>
        <fullName evidence="7">Fatty-acyl-CoA synthase</fullName>
    </submittedName>
</protein>
<organism evidence="7 8">
    <name type="scientific">Actinoallomurus bryophytorum</name>
    <dbReference type="NCBI Taxonomy" id="1490222"/>
    <lineage>
        <taxon>Bacteria</taxon>
        <taxon>Bacillati</taxon>
        <taxon>Actinomycetota</taxon>
        <taxon>Actinomycetes</taxon>
        <taxon>Streptosporangiales</taxon>
        <taxon>Thermomonosporaceae</taxon>
        <taxon>Actinoallomurus</taxon>
    </lineage>
</organism>
<dbReference type="GO" id="GO:0006631">
    <property type="term" value="P:fatty acid metabolic process"/>
    <property type="evidence" value="ECO:0007669"/>
    <property type="project" value="UniProtKB-KW"/>
</dbReference>
<dbReference type="InterPro" id="IPR042099">
    <property type="entry name" value="ANL_N_sf"/>
</dbReference>
<proteinExistence type="inferred from homology"/>
<dbReference type="InterPro" id="IPR045851">
    <property type="entry name" value="AMP-bd_C_sf"/>
</dbReference>
<accession>A0A543CNG5</accession>
<evidence type="ECO:0000259" key="6">
    <source>
        <dbReference type="Pfam" id="PF13193"/>
    </source>
</evidence>
<sequence>MVDTVVNFEALTPTAYLDRSAAVFADRTAVVDGSLRLTYAEFHDRCLRQAGLLHDLGVRPGDRVAVLAPNTHLMLEAHYGVLYAGAVLVALNTRLSAAELAYIVEHSGARVMLHDPGLGSEAAEITAGLEVRLVGGGEEYERLLGEAGRLRVPVSDERALMALNYTSGTTGRPKGVMYHHRGAYLQAMAMAMHFKLDSESTYLWTLPMFHCSGWCFTWAVTLAGGTHVCLPRLDVERVWELLAGGGITHFCAAPTVLVMLADHAAARPGGDVVVAVGGAPPSPTLLERCGELGLRVTHLYGLTETFGPVVICDWRPEWDRLPVAEQAVVRARQGVGNVISCAVRVVDPEGEDVPADGETIGEVALRGNNVMLGYYRDEEATATAVPDGWFRTGDLGVLHPDGYLQIRDRAKDVIISGGENISSVEVEAALVSHPAVLEAAVVAVPDEKWGERPAAWVTLKDDGDVSADELREHVRGRLAGFKVPGRIEFGPLPKTGSGKIRKFELRSAAWAGHERLGPVGGGSDGV</sequence>
<dbReference type="Proteomes" id="UP000316096">
    <property type="component" value="Unassembled WGS sequence"/>
</dbReference>
<dbReference type="Pfam" id="PF00501">
    <property type="entry name" value="AMP-binding"/>
    <property type="match status" value="1"/>
</dbReference>
<evidence type="ECO:0000256" key="3">
    <source>
        <dbReference type="ARBA" id="ARBA00022832"/>
    </source>
</evidence>
<keyword evidence="8" id="KW-1185">Reference proteome</keyword>
<evidence type="ECO:0000256" key="2">
    <source>
        <dbReference type="ARBA" id="ARBA00022598"/>
    </source>
</evidence>
<comment type="similarity">
    <text evidence="1">Belongs to the ATP-dependent AMP-binding enzyme family.</text>
</comment>
<comment type="caution">
    <text evidence="7">The sequence shown here is derived from an EMBL/GenBank/DDBJ whole genome shotgun (WGS) entry which is preliminary data.</text>
</comment>
<keyword evidence="4" id="KW-0443">Lipid metabolism</keyword>